<gene>
    <name evidence="2" type="ORF">Tdes44962_MAKER03937</name>
</gene>
<dbReference type="InterPro" id="IPR029058">
    <property type="entry name" value="AB_hydrolase_fold"/>
</dbReference>
<dbReference type="EMBL" id="RIBY02002067">
    <property type="protein sequence ID" value="KAH9825863.1"/>
    <property type="molecule type" value="Genomic_DNA"/>
</dbReference>
<keyword evidence="2" id="KW-0378">Hydrolase</keyword>
<evidence type="ECO:0000259" key="1">
    <source>
        <dbReference type="Pfam" id="PF12697"/>
    </source>
</evidence>
<dbReference type="Gene3D" id="3.40.50.1820">
    <property type="entry name" value="alpha/beta hydrolase"/>
    <property type="match status" value="1"/>
</dbReference>
<name>A0A9W7W0K6_9PEZI</name>
<dbReference type="GO" id="GO:0016787">
    <property type="term" value="F:hydrolase activity"/>
    <property type="evidence" value="ECO:0007669"/>
    <property type="project" value="UniProtKB-KW"/>
</dbReference>
<dbReference type="Proteomes" id="UP001138500">
    <property type="component" value="Unassembled WGS sequence"/>
</dbReference>
<dbReference type="SUPFAM" id="SSF53474">
    <property type="entry name" value="alpha/beta-Hydrolases"/>
    <property type="match status" value="1"/>
</dbReference>
<dbReference type="AlphaFoldDB" id="A0A9W7W0K6"/>
<evidence type="ECO:0000313" key="2">
    <source>
        <dbReference type="EMBL" id="KAH9825863.1"/>
    </source>
</evidence>
<dbReference type="InterPro" id="IPR000073">
    <property type="entry name" value="AB_hydrolase_1"/>
</dbReference>
<reference evidence="2 3" key="1">
    <citation type="journal article" date="2018" name="IMA Fungus">
        <title>IMA Genome-F 10: Nine draft genome sequences of Claviceps purpurea s.lat., including C. arundinis, C. humidiphila, and C. cf. spartinae, pseudomolecules for the pitch canker pathogen Fusarium circinatum, draft genome of Davidsoniella eucalypti, Grosmannia galeiformis, Quambalaria eucalypti, and Teratosphaeria destructans.</title>
        <authorList>
            <person name="Wingfield B.D."/>
            <person name="Liu M."/>
            <person name="Nguyen H.D."/>
            <person name="Lane F.A."/>
            <person name="Morgan S.W."/>
            <person name="De Vos L."/>
            <person name="Wilken P.M."/>
            <person name="Duong T.A."/>
            <person name="Aylward J."/>
            <person name="Coetzee M.P."/>
            <person name="Dadej K."/>
            <person name="De Beer Z.W."/>
            <person name="Findlay W."/>
            <person name="Havenga M."/>
            <person name="Kolarik M."/>
            <person name="Menzies J.G."/>
            <person name="Naidoo K."/>
            <person name="Pochopski O."/>
            <person name="Shoukouhi P."/>
            <person name="Santana Q.C."/>
            <person name="Seifert K.A."/>
            <person name="Soal N."/>
            <person name="Steenkamp E.T."/>
            <person name="Tatham C.T."/>
            <person name="van der Nest M.A."/>
            <person name="Wingfield M.J."/>
        </authorList>
    </citation>
    <scope>NUCLEOTIDE SEQUENCE [LARGE SCALE GENOMIC DNA]</scope>
    <source>
        <strain evidence="2">CMW44962</strain>
    </source>
</reference>
<accession>A0A9W7W0K6</accession>
<dbReference type="Pfam" id="PF12697">
    <property type="entry name" value="Abhydrolase_6"/>
    <property type="match status" value="1"/>
</dbReference>
<dbReference type="OrthoDB" id="294702at2759"/>
<reference evidence="2 3" key="2">
    <citation type="journal article" date="2021" name="Curr. Genet.">
        <title>Genetic response to nitrogen starvation in the aggressive Eucalyptus foliar pathogen Teratosphaeria destructans.</title>
        <authorList>
            <person name="Havenga M."/>
            <person name="Wingfield B.D."/>
            <person name="Wingfield M.J."/>
            <person name="Dreyer L.L."/>
            <person name="Roets F."/>
            <person name="Aylward J."/>
        </authorList>
    </citation>
    <scope>NUCLEOTIDE SEQUENCE [LARGE SCALE GENOMIC DNA]</scope>
    <source>
        <strain evidence="2">CMW44962</strain>
    </source>
</reference>
<feature type="domain" description="AB hydrolase-1" evidence="1">
    <location>
        <begin position="55"/>
        <end position="307"/>
    </location>
</feature>
<protein>
    <submittedName>
        <fullName evidence="2">Valacyclovir hydrolase</fullName>
    </submittedName>
</protein>
<comment type="caution">
    <text evidence="2">The sequence shown here is derived from an EMBL/GenBank/DDBJ whole genome shotgun (WGS) entry which is preliminary data.</text>
</comment>
<sequence length="324" mass="34801">THDSSDLKGNPQILLRDNIHHSQRTSSSATARHLTLPDRRTLDYSDDGPKDGFPLLWIHGTPGSYIALPALKTACQRKNIRLVTMSRAGYGGSTRKPGRSVVDFASDIQALNEHLGITKCVVGGWSGGGPHAIACAARLRGCVAVLSVSAVAPYGVADLDFLAGQGQDNIDEFNAALQGETTLQAFVAGQRPEMLKADAAGIVEALASLLPPVDREAVLNSDIGAFMVDSNQEALAHSADGWVDDDLAFVKPWGFGLEEVKVPVILYQGSEDLMVPFAHGEWLARHLPEKFLRKHLLQGEGHVSIFLGKVEEMLGELVEVSGVR</sequence>
<keyword evidence="3" id="KW-1185">Reference proteome</keyword>
<dbReference type="PANTHER" id="PTHR45763">
    <property type="entry name" value="HYDROLASE, ALPHA/BETA FOLD FAMILY PROTEIN, EXPRESSED-RELATED"/>
    <property type="match status" value="1"/>
</dbReference>
<proteinExistence type="predicted"/>
<evidence type="ECO:0000313" key="3">
    <source>
        <dbReference type="Proteomes" id="UP001138500"/>
    </source>
</evidence>
<feature type="non-terminal residue" evidence="2">
    <location>
        <position position="1"/>
    </location>
</feature>
<organism evidence="2 3">
    <name type="scientific">Teratosphaeria destructans</name>
    <dbReference type="NCBI Taxonomy" id="418781"/>
    <lineage>
        <taxon>Eukaryota</taxon>
        <taxon>Fungi</taxon>
        <taxon>Dikarya</taxon>
        <taxon>Ascomycota</taxon>
        <taxon>Pezizomycotina</taxon>
        <taxon>Dothideomycetes</taxon>
        <taxon>Dothideomycetidae</taxon>
        <taxon>Mycosphaerellales</taxon>
        <taxon>Teratosphaeriaceae</taxon>
        <taxon>Teratosphaeria</taxon>
    </lineage>
</organism>
<dbReference type="PANTHER" id="PTHR45763:SF46">
    <property type="entry name" value="AB HYDROLASE-1 DOMAIN-CONTAINING PROTEIN"/>
    <property type="match status" value="1"/>
</dbReference>